<feature type="domain" description="HPt" evidence="14">
    <location>
        <begin position="1"/>
        <end position="101"/>
    </location>
</feature>
<dbReference type="InterPro" id="IPR001789">
    <property type="entry name" value="Sig_transdc_resp-reg_receiver"/>
</dbReference>
<evidence type="ECO:0000259" key="14">
    <source>
        <dbReference type="PROSITE" id="PS50894"/>
    </source>
</evidence>
<dbReference type="GO" id="GO:0006935">
    <property type="term" value="P:chemotaxis"/>
    <property type="evidence" value="ECO:0007669"/>
    <property type="project" value="InterPro"/>
</dbReference>
<dbReference type="InterPro" id="IPR004358">
    <property type="entry name" value="Sig_transdc_His_kin-like_C"/>
</dbReference>
<dbReference type="Pfam" id="PF02895">
    <property type="entry name" value="H-kinase_dim"/>
    <property type="match status" value="1"/>
</dbReference>
<reference evidence="15 16" key="1">
    <citation type="submission" date="2020-03" db="EMBL/GenBank/DDBJ databases">
        <title>Roseomonas stagni sp. nov., isolated from pond water in Japan.</title>
        <authorList>
            <person name="Furuhata K."/>
            <person name="Miyamoto H."/>
            <person name="Goto K."/>
        </authorList>
    </citation>
    <scope>NUCLEOTIDE SEQUENCE [LARGE SCALE GENOMIC DNA]</scope>
    <source>
        <strain evidence="15 16">PeD5</strain>
    </source>
</reference>
<dbReference type="PROSITE" id="PS50109">
    <property type="entry name" value="HIS_KIN"/>
    <property type="match status" value="1"/>
</dbReference>
<protein>
    <recommendedName>
        <fullName evidence="3">Chemotaxis protein CheA</fullName>
        <ecNumber evidence="2">2.7.13.3</ecNumber>
    </recommendedName>
</protein>
<dbReference type="SUPFAM" id="SSF50341">
    <property type="entry name" value="CheW-like"/>
    <property type="match status" value="2"/>
</dbReference>
<feature type="domain" description="Histidine kinase" evidence="11">
    <location>
        <begin position="178"/>
        <end position="435"/>
    </location>
</feature>
<dbReference type="SMART" id="SM01231">
    <property type="entry name" value="H-kinase_dim"/>
    <property type="match status" value="1"/>
</dbReference>
<comment type="function">
    <text evidence="8">Involved in the transmission of sensory signals from the chemoreceptors to the flagellar motors. CheA is autophosphorylated; it can transfer its phosphate group to either CheB or CheY.</text>
</comment>
<comment type="caution">
    <text evidence="15">The sequence shown here is derived from an EMBL/GenBank/DDBJ whole genome shotgun (WGS) entry which is preliminary data.</text>
</comment>
<dbReference type="SUPFAM" id="SSF47226">
    <property type="entry name" value="Histidine-containing phosphotransfer domain, HPT domain"/>
    <property type="match status" value="1"/>
</dbReference>
<evidence type="ECO:0000256" key="4">
    <source>
        <dbReference type="ARBA" id="ARBA00022553"/>
    </source>
</evidence>
<dbReference type="InterPro" id="IPR051315">
    <property type="entry name" value="Bact_Chemotaxis_CheA"/>
</dbReference>
<feature type="domain" description="Response regulatory" evidence="12">
    <location>
        <begin position="733"/>
        <end position="850"/>
    </location>
</feature>
<name>A0A6M1LN02_9PROT</name>
<dbReference type="SUPFAM" id="SSF55874">
    <property type="entry name" value="ATPase domain of HSP90 chaperone/DNA topoisomerase II/histidine kinase"/>
    <property type="match status" value="1"/>
</dbReference>
<dbReference type="InterPro" id="IPR002545">
    <property type="entry name" value="CheW-lke_dom"/>
</dbReference>
<organism evidence="15 16">
    <name type="scientific">Falsiroseomonas algicola</name>
    <dbReference type="NCBI Taxonomy" id="2716930"/>
    <lineage>
        <taxon>Bacteria</taxon>
        <taxon>Pseudomonadati</taxon>
        <taxon>Pseudomonadota</taxon>
        <taxon>Alphaproteobacteria</taxon>
        <taxon>Acetobacterales</taxon>
        <taxon>Roseomonadaceae</taxon>
        <taxon>Falsiroseomonas</taxon>
    </lineage>
</organism>
<feature type="domain" description="CheW-like" evidence="13">
    <location>
        <begin position="592"/>
        <end position="721"/>
    </location>
</feature>
<evidence type="ECO:0000313" key="16">
    <source>
        <dbReference type="Proteomes" id="UP000475385"/>
    </source>
</evidence>
<dbReference type="SUPFAM" id="SSF52172">
    <property type="entry name" value="CheY-like"/>
    <property type="match status" value="1"/>
</dbReference>
<dbReference type="PROSITE" id="PS50110">
    <property type="entry name" value="RESPONSE_REGULATORY"/>
    <property type="match status" value="1"/>
</dbReference>
<keyword evidence="7" id="KW-0902">Two-component regulatory system</keyword>
<evidence type="ECO:0000256" key="3">
    <source>
        <dbReference type="ARBA" id="ARBA00021495"/>
    </source>
</evidence>
<dbReference type="PRINTS" id="PR00344">
    <property type="entry name" value="BCTRLSENSOR"/>
</dbReference>
<dbReference type="InterPro" id="IPR004105">
    <property type="entry name" value="CheA-like_dim"/>
</dbReference>
<dbReference type="InterPro" id="IPR036641">
    <property type="entry name" value="HPT_dom_sf"/>
</dbReference>
<dbReference type="CDD" id="cd17546">
    <property type="entry name" value="REC_hyHK_CKI1_RcsC-like"/>
    <property type="match status" value="1"/>
</dbReference>
<dbReference type="InterPro" id="IPR008207">
    <property type="entry name" value="Sig_transdc_His_kin_Hpt_dom"/>
</dbReference>
<evidence type="ECO:0000256" key="8">
    <source>
        <dbReference type="ARBA" id="ARBA00035100"/>
    </source>
</evidence>
<dbReference type="FunFam" id="3.30.565.10:FF:000016">
    <property type="entry name" value="Chemotaxis protein CheA, putative"/>
    <property type="match status" value="1"/>
</dbReference>
<dbReference type="Pfam" id="PF01584">
    <property type="entry name" value="CheW"/>
    <property type="match status" value="2"/>
</dbReference>
<keyword evidence="6 15" id="KW-0418">Kinase</keyword>
<evidence type="ECO:0000256" key="5">
    <source>
        <dbReference type="ARBA" id="ARBA00022679"/>
    </source>
</evidence>
<dbReference type="PANTHER" id="PTHR43395:SF1">
    <property type="entry name" value="CHEMOTAXIS PROTEIN CHEA"/>
    <property type="match status" value="1"/>
</dbReference>
<keyword evidence="16" id="KW-1185">Reference proteome</keyword>
<dbReference type="GO" id="GO:0005737">
    <property type="term" value="C:cytoplasm"/>
    <property type="evidence" value="ECO:0007669"/>
    <property type="project" value="InterPro"/>
</dbReference>
<dbReference type="EC" id="2.7.13.3" evidence="2"/>
<evidence type="ECO:0000259" key="11">
    <source>
        <dbReference type="PROSITE" id="PS50109"/>
    </source>
</evidence>
<evidence type="ECO:0000259" key="13">
    <source>
        <dbReference type="PROSITE" id="PS50851"/>
    </source>
</evidence>
<dbReference type="Pfam" id="PF02518">
    <property type="entry name" value="HATPase_c"/>
    <property type="match status" value="1"/>
</dbReference>
<dbReference type="RefSeq" id="WP_164695645.1">
    <property type="nucleotide sequence ID" value="NZ_JAAIKB010000006.1"/>
</dbReference>
<dbReference type="AlphaFoldDB" id="A0A6M1LN02"/>
<dbReference type="InterPro" id="IPR005467">
    <property type="entry name" value="His_kinase_dom"/>
</dbReference>
<dbReference type="GO" id="GO:0000155">
    <property type="term" value="F:phosphorelay sensor kinase activity"/>
    <property type="evidence" value="ECO:0007669"/>
    <property type="project" value="InterPro"/>
</dbReference>
<comment type="catalytic activity">
    <reaction evidence="1">
        <text>ATP + protein L-histidine = ADP + protein N-phospho-L-histidine.</text>
        <dbReference type="EC" id="2.7.13.3"/>
    </reaction>
</comment>
<dbReference type="PROSITE" id="PS50894">
    <property type="entry name" value="HPT"/>
    <property type="match status" value="1"/>
</dbReference>
<dbReference type="SMART" id="SM00260">
    <property type="entry name" value="CheW"/>
    <property type="match status" value="1"/>
</dbReference>
<dbReference type="SMART" id="SM00073">
    <property type="entry name" value="HPT"/>
    <property type="match status" value="1"/>
</dbReference>
<feature type="domain" description="CheW-like" evidence="13">
    <location>
        <begin position="437"/>
        <end position="575"/>
    </location>
</feature>
<dbReference type="Proteomes" id="UP000475385">
    <property type="component" value="Unassembled WGS sequence"/>
</dbReference>
<dbReference type="Gene3D" id="1.20.120.160">
    <property type="entry name" value="HPT domain"/>
    <property type="match status" value="1"/>
</dbReference>
<dbReference type="Gene3D" id="3.40.50.2300">
    <property type="match status" value="1"/>
</dbReference>
<dbReference type="InterPro" id="IPR036890">
    <property type="entry name" value="HATPase_C_sf"/>
</dbReference>
<feature type="modified residue" description="Phosphohistidine" evidence="9">
    <location>
        <position position="44"/>
    </location>
</feature>
<gene>
    <name evidence="15" type="ORF">G3576_17135</name>
</gene>
<proteinExistence type="predicted"/>
<evidence type="ECO:0000256" key="2">
    <source>
        <dbReference type="ARBA" id="ARBA00012438"/>
    </source>
</evidence>
<sequence>MEDLLAEFLAETSEALADLDTALVALERQGGDKETLAQIFRTVHSVKGAAGFLGLHRLSAVAHAAENLLGLYRDGAATVSPAGVTAVLGAVDAIRTILAGLAENGTEPAGDDAALVAALEAAQSGDVPASAPVAEKPAPIIEAAPPVVEKPVAEAAPAPAPAPAPVAEAPAAAPAEAAAAPAANLPTQSIRVSLGVLDELMTLASELVLVRNQLLQIARGEEASPFAAPLSRLSRITSDMQEGVMKTRMQPVSAAWGPLPRIVRDLGTELGKKIDLAMSGGDTELDRQVLELIRDPLTHIVRNSCDHGLESPEVRRAAGKPETGRISLSARQEGGRIVIEIADDGKGLDLVRVRARALQRGLATEQELAAMRDEDVARFVFHAGFSTAEAITAVSGRGVGMDVVRSNIERIGGTVDLQTFAGRGTTLTIRIPLTLAIVSALVVQAAGERFAVPQATVVELVGLGGGGASVEWLDAAPVLRLRGQLLPLVALGPLLGLEPAQEGGAPVGGFVAVLQGDAGRYGLLVDTVFDTEEIVVKPVAPILRDLSGFSGNTILGDGSVIMILDPGGIARMAGVGAGSTVVDQAEVDTRDLTQVLIFRAGGSPTPIAVPLGVVARLESLPGKSIEVAGGKHAAQYRGQLMPLVPIGHWMPPAPEAMQPVLVFQDGARQLGLVVDEIVDVVEESLALRPSADQPGFLGSAIVSGRVTDVLDCAFWLRQGDPSWFGKADATIPKLLLVEDSGFFRQIVVPALTSAGWDVTAKADAVQALQLRAEGQMFDAVLTDIEMPGMDGFELLEEVRREGPWKRTPMVALTGRAGPAEVARGRAAGFHDFVAKFDRDRVLSALAAAIGQENRA</sequence>
<dbReference type="InterPro" id="IPR036097">
    <property type="entry name" value="HisK_dim/P_sf"/>
</dbReference>
<keyword evidence="4 10" id="KW-0597">Phosphoprotein</keyword>
<dbReference type="InterPro" id="IPR011006">
    <property type="entry name" value="CheY-like_superfamily"/>
</dbReference>
<dbReference type="PANTHER" id="PTHR43395">
    <property type="entry name" value="SENSOR HISTIDINE KINASE CHEA"/>
    <property type="match status" value="1"/>
</dbReference>
<dbReference type="Pfam" id="PF01627">
    <property type="entry name" value="Hpt"/>
    <property type="match status" value="1"/>
</dbReference>
<evidence type="ECO:0000256" key="1">
    <source>
        <dbReference type="ARBA" id="ARBA00000085"/>
    </source>
</evidence>
<dbReference type="InterPro" id="IPR037006">
    <property type="entry name" value="CheA-like_homodim_sf"/>
</dbReference>
<dbReference type="Gene3D" id="3.30.565.10">
    <property type="entry name" value="Histidine kinase-like ATPase, C-terminal domain"/>
    <property type="match status" value="1"/>
</dbReference>
<keyword evidence="5" id="KW-0808">Transferase</keyword>
<dbReference type="PROSITE" id="PS50851">
    <property type="entry name" value="CHEW"/>
    <property type="match status" value="2"/>
</dbReference>
<evidence type="ECO:0000256" key="10">
    <source>
        <dbReference type="PROSITE-ProRule" id="PRU00169"/>
    </source>
</evidence>
<dbReference type="Gene3D" id="2.30.30.40">
    <property type="entry name" value="SH3 Domains"/>
    <property type="match status" value="1"/>
</dbReference>
<dbReference type="SUPFAM" id="SSF47384">
    <property type="entry name" value="Homodimeric domain of signal transducing histidine kinase"/>
    <property type="match status" value="1"/>
</dbReference>
<dbReference type="SMART" id="SM00448">
    <property type="entry name" value="REC"/>
    <property type="match status" value="1"/>
</dbReference>
<evidence type="ECO:0000313" key="15">
    <source>
        <dbReference type="EMBL" id="NGM21751.1"/>
    </source>
</evidence>
<dbReference type="InterPro" id="IPR036061">
    <property type="entry name" value="CheW-like_dom_sf"/>
</dbReference>
<evidence type="ECO:0000259" key="12">
    <source>
        <dbReference type="PROSITE" id="PS50110"/>
    </source>
</evidence>
<evidence type="ECO:0000256" key="7">
    <source>
        <dbReference type="ARBA" id="ARBA00023012"/>
    </source>
</evidence>
<dbReference type="InterPro" id="IPR003594">
    <property type="entry name" value="HATPase_dom"/>
</dbReference>
<feature type="modified residue" description="4-aspartylphosphate" evidence="10">
    <location>
        <position position="783"/>
    </location>
</feature>
<dbReference type="Pfam" id="PF00072">
    <property type="entry name" value="Response_reg"/>
    <property type="match status" value="1"/>
</dbReference>
<dbReference type="CDD" id="cd00088">
    <property type="entry name" value="HPT"/>
    <property type="match status" value="1"/>
</dbReference>
<dbReference type="EMBL" id="JAAIKB010000006">
    <property type="protein sequence ID" value="NGM21751.1"/>
    <property type="molecule type" value="Genomic_DNA"/>
</dbReference>
<dbReference type="CDD" id="cd16916">
    <property type="entry name" value="HATPase_CheA-like"/>
    <property type="match status" value="1"/>
</dbReference>
<evidence type="ECO:0000256" key="9">
    <source>
        <dbReference type="PROSITE-ProRule" id="PRU00110"/>
    </source>
</evidence>
<dbReference type="SMART" id="SM00387">
    <property type="entry name" value="HATPase_c"/>
    <property type="match status" value="1"/>
</dbReference>
<evidence type="ECO:0000256" key="6">
    <source>
        <dbReference type="ARBA" id="ARBA00022777"/>
    </source>
</evidence>
<accession>A0A6M1LN02</accession>
<dbReference type="Gene3D" id="1.10.287.560">
    <property type="entry name" value="Histidine kinase CheA-like, homodimeric domain"/>
    <property type="match status" value="1"/>
</dbReference>